<comment type="caution">
    <text evidence="7">The sequence shown here is derived from an EMBL/GenBank/DDBJ whole genome shotgun (WGS) entry which is preliminary data.</text>
</comment>
<dbReference type="GO" id="GO:0016020">
    <property type="term" value="C:membrane"/>
    <property type="evidence" value="ECO:0007669"/>
    <property type="project" value="UniProtKB-SubCell"/>
</dbReference>
<proteinExistence type="predicted"/>
<comment type="subcellular location">
    <subcellularLocation>
        <location evidence="1">Membrane</location>
        <topology evidence="1">Single-pass membrane protein</topology>
    </subcellularLocation>
</comment>
<reference evidence="7 8" key="1">
    <citation type="submission" date="2024-01" db="EMBL/GenBank/DDBJ databases">
        <title>The genomes of 5 underutilized Papilionoideae crops provide insights into root nodulation and disease resistanc.</title>
        <authorList>
            <person name="Jiang F."/>
        </authorList>
    </citation>
    <scope>NUCLEOTIDE SEQUENCE [LARGE SCALE GENOMIC DNA]</scope>
    <source>
        <strain evidence="7">DUOXIRENSHENG_FW03</strain>
        <tissue evidence="7">Leaves</tissue>
    </source>
</reference>
<evidence type="ECO:0000259" key="6">
    <source>
        <dbReference type="Pfam" id="PF03168"/>
    </source>
</evidence>
<dbReference type="InterPro" id="IPR044839">
    <property type="entry name" value="NDR1-like"/>
</dbReference>
<keyword evidence="3 5" id="KW-1133">Transmembrane helix</keyword>
<organism evidence="7 8">
    <name type="scientific">Psophocarpus tetragonolobus</name>
    <name type="common">Winged bean</name>
    <name type="synonym">Dolichos tetragonolobus</name>
    <dbReference type="NCBI Taxonomy" id="3891"/>
    <lineage>
        <taxon>Eukaryota</taxon>
        <taxon>Viridiplantae</taxon>
        <taxon>Streptophyta</taxon>
        <taxon>Embryophyta</taxon>
        <taxon>Tracheophyta</taxon>
        <taxon>Spermatophyta</taxon>
        <taxon>Magnoliopsida</taxon>
        <taxon>eudicotyledons</taxon>
        <taxon>Gunneridae</taxon>
        <taxon>Pentapetalae</taxon>
        <taxon>rosids</taxon>
        <taxon>fabids</taxon>
        <taxon>Fabales</taxon>
        <taxon>Fabaceae</taxon>
        <taxon>Papilionoideae</taxon>
        <taxon>50 kb inversion clade</taxon>
        <taxon>NPAAA clade</taxon>
        <taxon>indigoferoid/millettioid clade</taxon>
        <taxon>Phaseoleae</taxon>
        <taxon>Psophocarpus</taxon>
    </lineage>
</organism>
<feature type="domain" description="Late embryogenesis abundant protein LEA-2 subgroup" evidence="6">
    <location>
        <begin position="71"/>
        <end position="160"/>
    </location>
</feature>
<dbReference type="EMBL" id="JAYMYS010000002">
    <property type="protein sequence ID" value="KAK7405888.1"/>
    <property type="molecule type" value="Genomic_DNA"/>
</dbReference>
<evidence type="ECO:0000313" key="7">
    <source>
        <dbReference type="EMBL" id="KAK7405888.1"/>
    </source>
</evidence>
<dbReference type="PANTHER" id="PTHR31234">
    <property type="entry name" value="LATE EMBRYOGENESIS ABUNDANT (LEA) HYDROXYPROLINE-RICH GLYCOPROTEIN FAMILY"/>
    <property type="match status" value="1"/>
</dbReference>
<evidence type="ECO:0000313" key="8">
    <source>
        <dbReference type="Proteomes" id="UP001386955"/>
    </source>
</evidence>
<keyword evidence="8" id="KW-1185">Reference proteome</keyword>
<keyword evidence="4 5" id="KW-0472">Membrane</keyword>
<keyword evidence="2 5" id="KW-0812">Transmembrane</keyword>
<dbReference type="Gene3D" id="2.60.40.1820">
    <property type="match status" value="1"/>
</dbReference>
<dbReference type="PANTHER" id="PTHR31234:SF65">
    <property type="entry name" value="LATE EMBRYOGENESIS ABUNDANT PROTEIN, LEA_2 SUBGROUP"/>
    <property type="match status" value="1"/>
</dbReference>
<evidence type="ECO:0000256" key="4">
    <source>
        <dbReference type="ARBA" id="ARBA00023136"/>
    </source>
</evidence>
<dbReference type="InterPro" id="IPR004864">
    <property type="entry name" value="LEA_2"/>
</dbReference>
<dbReference type="GO" id="GO:0098542">
    <property type="term" value="P:defense response to other organism"/>
    <property type="evidence" value="ECO:0007669"/>
    <property type="project" value="InterPro"/>
</dbReference>
<name>A0AAN9T3B9_PSOTE</name>
<dbReference type="Pfam" id="PF03168">
    <property type="entry name" value="LEA_2"/>
    <property type="match status" value="1"/>
</dbReference>
<evidence type="ECO:0000256" key="3">
    <source>
        <dbReference type="ARBA" id="ARBA00022989"/>
    </source>
</evidence>
<evidence type="ECO:0000256" key="2">
    <source>
        <dbReference type="ARBA" id="ARBA00022692"/>
    </source>
</evidence>
<gene>
    <name evidence="7" type="ORF">VNO78_07500</name>
</gene>
<dbReference type="Proteomes" id="UP001386955">
    <property type="component" value="Unassembled WGS sequence"/>
</dbReference>
<dbReference type="AlphaFoldDB" id="A0AAN9T3B9"/>
<evidence type="ECO:0000256" key="5">
    <source>
        <dbReference type="SAM" id="Phobius"/>
    </source>
</evidence>
<evidence type="ECO:0000256" key="1">
    <source>
        <dbReference type="ARBA" id="ARBA00004167"/>
    </source>
</evidence>
<feature type="transmembrane region" description="Helical" evidence="5">
    <location>
        <begin position="12"/>
        <end position="37"/>
    </location>
</feature>
<dbReference type="SUPFAM" id="SSF117070">
    <property type="entry name" value="LEA14-like"/>
    <property type="match status" value="1"/>
</dbReference>
<sequence length="192" mass="21570">MACCIQCSKGLKFWCVVTFIVVITLLLVLVVLFFTLLKAKDPNIILDSVKVEGFKFEFPTMELNVSLGIVVTVVNPNHGSFTYDKTTAYVYYGGTLVAEAPLHEDTIPARKHHNISMSMTVFADVTKFKDLPSDYVRGVINFTSTTTLFGKVKLLDLDLFKMKAKSYSTCYISLFLRPHQSINSTCHSHIKL</sequence>
<protein>
    <recommendedName>
        <fullName evidence="6">Late embryogenesis abundant protein LEA-2 subgroup domain-containing protein</fullName>
    </recommendedName>
</protein>
<accession>A0AAN9T3B9</accession>